<reference evidence="2 3" key="1">
    <citation type="submission" date="2019-05" db="EMBL/GenBank/DDBJ databases">
        <title>Another draft genome of Portunus trituberculatus and its Hox gene families provides insights of decapod evolution.</title>
        <authorList>
            <person name="Jeong J.-H."/>
            <person name="Song I."/>
            <person name="Kim S."/>
            <person name="Choi T."/>
            <person name="Kim D."/>
            <person name="Ryu S."/>
            <person name="Kim W."/>
        </authorList>
    </citation>
    <scope>NUCLEOTIDE SEQUENCE [LARGE SCALE GENOMIC DNA]</scope>
    <source>
        <tissue evidence="2">Muscle</tissue>
    </source>
</reference>
<evidence type="ECO:0000256" key="1">
    <source>
        <dbReference type="SAM" id="MobiDB-lite"/>
    </source>
</evidence>
<keyword evidence="3" id="KW-1185">Reference proteome</keyword>
<gene>
    <name evidence="2" type="ORF">E2C01_055831</name>
</gene>
<evidence type="ECO:0000313" key="3">
    <source>
        <dbReference type="Proteomes" id="UP000324222"/>
    </source>
</evidence>
<dbReference type="Proteomes" id="UP000324222">
    <property type="component" value="Unassembled WGS sequence"/>
</dbReference>
<organism evidence="2 3">
    <name type="scientific">Portunus trituberculatus</name>
    <name type="common">Swimming crab</name>
    <name type="synonym">Neptunus trituberculatus</name>
    <dbReference type="NCBI Taxonomy" id="210409"/>
    <lineage>
        <taxon>Eukaryota</taxon>
        <taxon>Metazoa</taxon>
        <taxon>Ecdysozoa</taxon>
        <taxon>Arthropoda</taxon>
        <taxon>Crustacea</taxon>
        <taxon>Multicrustacea</taxon>
        <taxon>Malacostraca</taxon>
        <taxon>Eumalacostraca</taxon>
        <taxon>Eucarida</taxon>
        <taxon>Decapoda</taxon>
        <taxon>Pleocyemata</taxon>
        <taxon>Brachyura</taxon>
        <taxon>Eubrachyura</taxon>
        <taxon>Portunoidea</taxon>
        <taxon>Portunidae</taxon>
        <taxon>Portuninae</taxon>
        <taxon>Portunus</taxon>
    </lineage>
</organism>
<comment type="caution">
    <text evidence="2">The sequence shown here is derived from an EMBL/GenBank/DDBJ whole genome shotgun (WGS) entry which is preliminary data.</text>
</comment>
<feature type="compositionally biased region" description="Low complexity" evidence="1">
    <location>
        <begin position="74"/>
        <end position="90"/>
    </location>
</feature>
<protein>
    <submittedName>
        <fullName evidence="2">Uncharacterized protein</fullName>
    </submittedName>
</protein>
<feature type="region of interest" description="Disordered" evidence="1">
    <location>
        <begin position="59"/>
        <end position="90"/>
    </location>
</feature>
<proteinExistence type="predicted"/>
<dbReference type="AlphaFoldDB" id="A0A5B7GWK9"/>
<sequence length="90" mass="9748">MIDQSFELRNSRHIKLRVNVKLLFATTLNSVSFASAAVEDKNLMPRDAGPRSASLCLLKHPGYGTSPSHGPPDTAHTPATTTTTTTIKEE</sequence>
<accession>A0A5B7GWK9</accession>
<name>A0A5B7GWK9_PORTR</name>
<dbReference type="EMBL" id="VSRR010018890">
    <property type="protein sequence ID" value="MPC61755.1"/>
    <property type="molecule type" value="Genomic_DNA"/>
</dbReference>
<evidence type="ECO:0000313" key="2">
    <source>
        <dbReference type="EMBL" id="MPC61755.1"/>
    </source>
</evidence>